<keyword evidence="2" id="KW-1185">Reference proteome</keyword>
<sequence length="146" mass="16235">MADQRPIGYWLALVDRLIEERFALILEEHGVTRRQWQLLETLRRGPSPAAELDRVLAPFLRPPSEEEPQGEGAVVHLAELVESGWVAVEGELFSLTDRGAVATGRLEEVVGAERTAVMTGLTEEDYERTLVTLRLMAANLGWDDAA</sequence>
<accession>A0A1X7MUM7</accession>
<dbReference type="STRING" id="1891671.SAMN06295885_0201"/>
<gene>
    <name evidence="1" type="ORF">SAMN06295885_0201</name>
</gene>
<dbReference type="AlphaFoldDB" id="A0A1X7MUM7"/>
<organism evidence="1 2">
    <name type="scientific">Rathayibacter oskolensis</name>
    <dbReference type="NCBI Taxonomy" id="1891671"/>
    <lineage>
        <taxon>Bacteria</taxon>
        <taxon>Bacillati</taxon>
        <taxon>Actinomycetota</taxon>
        <taxon>Actinomycetes</taxon>
        <taxon>Micrococcales</taxon>
        <taxon>Microbacteriaceae</taxon>
        <taxon>Rathayibacter</taxon>
    </lineage>
</organism>
<dbReference type="InterPro" id="IPR036388">
    <property type="entry name" value="WH-like_DNA-bd_sf"/>
</dbReference>
<proteinExistence type="predicted"/>
<dbReference type="SUPFAM" id="SSF46785">
    <property type="entry name" value="Winged helix' DNA-binding domain"/>
    <property type="match status" value="1"/>
</dbReference>
<evidence type="ECO:0000313" key="2">
    <source>
        <dbReference type="Proteomes" id="UP000193711"/>
    </source>
</evidence>
<reference evidence="2" key="1">
    <citation type="submission" date="2017-04" db="EMBL/GenBank/DDBJ databases">
        <authorList>
            <person name="Varghese N."/>
            <person name="Submissions S."/>
        </authorList>
    </citation>
    <scope>NUCLEOTIDE SEQUENCE [LARGE SCALE GENOMIC DNA]</scope>
    <source>
        <strain evidence="2">VKM Ac-2121</strain>
    </source>
</reference>
<dbReference type="EMBL" id="FXBM01000001">
    <property type="protein sequence ID" value="SMH28555.1"/>
    <property type="molecule type" value="Genomic_DNA"/>
</dbReference>
<evidence type="ECO:0000313" key="1">
    <source>
        <dbReference type="EMBL" id="SMH28555.1"/>
    </source>
</evidence>
<dbReference type="Gene3D" id="1.10.10.10">
    <property type="entry name" value="Winged helix-like DNA-binding domain superfamily/Winged helix DNA-binding domain"/>
    <property type="match status" value="1"/>
</dbReference>
<dbReference type="OrthoDB" id="3697068at2"/>
<protein>
    <recommendedName>
        <fullName evidence="3">DNA-binding transcriptional regulator, MarR family</fullName>
    </recommendedName>
</protein>
<evidence type="ECO:0008006" key="3">
    <source>
        <dbReference type="Google" id="ProtNLM"/>
    </source>
</evidence>
<dbReference type="InterPro" id="IPR036390">
    <property type="entry name" value="WH_DNA-bd_sf"/>
</dbReference>
<dbReference type="RefSeq" id="WP_085474758.1">
    <property type="nucleotide sequence ID" value="NZ_FXBM01000001.1"/>
</dbReference>
<dbReference type="Proteomes" id="UP000193711">
    <property type="component" value="Unassembled WGS sequence"/>
</dbReference>
<name>A0A1X7MUM7_9MICO</name>